<dbReference type="InterPro" id="IPR007712">
    <property type="entry name" value="RelE/ParE_toxin"/>
</dbReference>
<accession>A0A1F5ZL28</accession>
<dbReference type="EMBL" id="MFJL01000039">
    <property type="protein sequence ID" value="OGG13189.1"/>
    <property type="molecule type" value="Genomic_DNA"/>
</dbReference>
<evidence type="ECO:0008006" key="4">
    <source>
        <dbReference type="Google" id="ProtNLM"/>
    </source>
</evidence>
<dbReference type="InterPro" id="IPR052747">
    <property type="entry name" value="TA_system_RelE_toxin"/>
</dbReference>
<keyword evidence="1" id="KW-1277">Toxin-antitoxin system</keyword>
<evidence type="ECO:0000313" key="3">
    <source>
        <dbReference type="Proteomes" id="UP000176923"/>
    </source>
</evidence>
<dbReference type="InterPro" id="IPR035093">
    <property type="entry name" value="RelE/ParE_toxin_dom_sf"/>
</dbReference>
<proteinExistence type="predicted"/>
<dbReference type="Proteomes" id="UP000176923">
    <property type="component" value="Unassembled WGS sequence"/>
</dbReference>
<dbReference type="SUPFAM" id="SSF143011">
    <property type="entry name" value="RelE-like"/>
    <property type="match status" value="1"/>
</dbReference>
<dbReference type="Pfam" id="PF05016">
    <property type="entry name" value="ParE_toxin"/>
    <property type="match status" value="1"/>
</dbReference>
<dbReference type="Gene3D" id="3.30.2310.20">
    <property type="entry name" value="RelE-like"/>
    <property type="match status" value="1"/>
</dbReference>
<comment type="caution">
    <text evidence="2">The sequence shown here is derived from an EMBL/GenBank/DDBJ whole genome shotgun (WGS) entry which is preliminary data.</text>
</comment>
<dbReference type="PANTHER" id="PTHR38813">
    <property type="match status" value="1"/>
</dbReference>
<dbReference type="PANTHER" id="PTHR38813:SF1">
    <property type="entry name" value="TOXIN RELE1-RELATED"/>
    <property type="match status" value="1"/>
</dbReference>
<sequence length="85" mass="10082">MKRVLFHPRSLKFLKKISKSDSTRVLNHISQLENVRKHPNLDIKKLATAKKTYRLRVGTIRVIFEMGENSNIIYIHDIDYRGNIY</sequence>
<organism evidence="2 3">
    <name type="scientific">Candidatus Gottesmanbacteria bacterium RIFCSPHIGHO2_02_FULL_39_11</name>
    <dbReference type="NCBI Taxonomy" id="1798382"/>
    <lineage>
        <taxon>Bacteria</taxon>
        <taxon>Candidatus Gottesmaniibacteriota</taxon>
    </lineage>
</organism>
<dbReference type="AlphaFoldDB" id="A0A1F5ZL28"/>
<gene>
    <name evidence="2" type="ORF">A3D77_00515</name>
</gene>
<reference evidence="2 3" key="1">
    <citation type="journal article" date="2016" name="Nat. Commun.">
        <title>Thousands of microbial genomes shed light on interconnected biogeochemical processes in an aquifer system.</title>
        <authorList>
            <person name="Anantharaman K."/>
            <person name="Brown C.T."/>
            <person name="Hug L.A."/>
            <person name="Sharon I."/>
            <person name="Castelle C.J."/>
            <person name="Probst A.J."/>
            <person name="Thomas B.C."/>
            <person name="Singh A."/>
            <person name="Wilkins M.J."/>
            <person name="Karaoz U."/>
            <person name="Brodie E.L."/>
            <person name="Williams K.H."/>
            <person name="Hubbard S.S."/>
            <person name="Banfield J.F."/>
        </authorList>
    </citation>
    <scope>NUCLEOTIDE SEQUENCE [LARGE SCALE GENOMIC DNA]</scope>
</reference>
<evidence type="ECO:0000313" key="2">
    <source>
        <dbReference type="EMBL" id="OGG13189.1"/>
    </source>
</evidence>
<evidence type="ECO:0000256" key="1">
    <source>
        <dbReference type="ARBA" id="ARBA00022649"/>
    </source>
</evidence>
<dbReference type="STRING" id="1798382.A3D77_00515"/>
<name>A0A1F5ZL28_9BACT</name>
<protein>
    <recommendedName>
        <fullName evidence="4">Plasmid stabilization protein</fullName>
    </recommendedName>
</protein>